<dbReference type="AlphaFoldDB" id="A0A0K0Y4D4"/>
<dbReference type="EMBL" id="CP012160">
    <property type="protein sequence ID" value="AKS45814.1"/>
    <property type="molecule type" value="Genomic_DNA"/>
</dbReference>
<dbReference type="Proteomes" id="UP000067444">
    <property type="component" value="Chromosome"/>
</dbReference>
<gene>
    <name evidence="1" type="ORF">OSB_12590</name>
</gene>
<reference evidence="1 2" key="1">
    <citation type="journal article" date="2015" name="Genome Announc.">
        <title>Closed Genome Sequence of Octadecabacter temperatus SB1, the First Mesophilic Species of the Genus Octadecabacter.</title>
        <authorList>
            <person name="Voget S."/>
            <person name="Billerbeck S."/>
            <person name="Simon M."/>
            <person name="Daniel R."/>
        </authorList>
    </citation>
    <scope>NUCLEOTIDE SEQUENCE [LARGE SCALE GENOMIC DNA]</scope>
    <source>
        <strain evidence="1 2">SB1</strain>
    </source>
</reference>
<dbReference type="KEGG" id="otm:OSB_12590"/>
<accession>A0A0K0Y4D4</accession>
<sequence>MAVANINTVIQKNIVIRFLFARQKSYILSSPANATAYLTTPRQTNNIKRIRLNNALIAYIRA</sequence>
<protein>
    <submittedName>
        <fullName evidence="1">Uncharacterized protein</fullName>
    </submittedName>
</protein>
<proteinExistence type="predicted"/>
<organism evidence="1 2">
    <name type="scientific">Octadecabacter temperatus</name>
    <dbReference type="NCBI Taxonomy" id="1458307"/>
    <lineage>
        <taxon>Bacteria</taxon>
        <taxon>Pseudomonadati</taxon>
        <taxon>Pseudomonadota</taxon>
        <taxon>Alphaproteobacteria</taxon>
        <taxon>Rhodobacterales</taxon>
        <taxon>Roseobacteraceae</taxon>
        <taxon>Octadecabacter</taxon>
    </lineage>
</organism>
<evidence type="ECO:0000313" key="2">
    <source>
        <dbReference type="Proteomes" id="UP000067444"/>
    </source>
</evidence>
<keyword evidence="2" id="KW-1185">Reference proteome</keyword>
<evidence type="ECO:0000313" key="1">
    <source>
        <dbReference type="EMBL" id="AKS45814.1"/>
    </source>
</evidence>
<name>A0A0K0Y4D4_9RHOB</name>